<dbReference type="InterPro" id="IPR036291">
    <property type="entry name" value="NAD(P)-bd_dom_sf"/>
</dbReference>
<dbReference type="CDD" id="cd08255">
    <property type="entry name" value="2-desacetyl-2-hydroxyethyl_bacteriochlorophyllide_like"/>
    <property type="match status" value="1"/>
</dbReference>
<proteinExistence type="predicted"/>
<feature type="domain" description="Alcohol dehydrogenase-like N-terminal" evidence="2">
    <location>
        <begin position="26"/>
        <end position="119"/>
    </location>
</feature>
<reference evidence="3 4" key="1">
    <citation type="submission" date="2019-02" db="EMBL/GenBank/DDBJ databases">
        <title>Genomic Encyclopedia of Type Strains, Phase IV (KMG-IV): sequencing the most valuable type-strain genomes for metagenomic binning, comparative biology and taxonomic classification.</title>
        <authorList>
            <person name="Goeker M."/>
        </authorList>
    </citation>
    <scope>NUCLEOTIDE SEQUENCE [LARGE SCALE GENOMIC DNA]</scope>
    <source>
        <strain evidence="3 4">DSM 10617</strain>
    </source>
</reference>
<evidence type="ECO:0000313" key="4">
    <source>
        <dbReference type="Proteomes" id="UP000293433"/>
    </source>
</evidence>
<organism evidence="3 4">
    <name type="scientific">Sphaerotilus mobilis</name>
    <dbReference type="NCBI Taxonomy" id="47994"/>
    <lineage>
        <taxon>Bacteria</taxon>
        <taxon>Pseudomonadati</taxon>
        <taxon>Pseudomonadota</taxon>
        <taxon>Betaproteobacteria</taxon>
        <taxon>Burkholderiales</taxon>
        <taxon>Sphaerotilaceae</taxon>
        <taxon>Sphaerotilus</taxon>
    </lineage>
</organism>
<dbReference type="PANTHER" id="PTHR43189:SF1">
    <property type="entry name" value="ZINC-TYPE ALCOHOL DEHYDROGENASE-LIKE PROTEIN C1198.01"/>
    <property type="match status" value="1"/>
</dbReference>
<evidence type="ECO:0000256" key="1">
    <source>
        <dbReference type="ARBA" id="ARBA00023002"/>
    </source>
</evidence>
<dbReference type="OrthoDB" id="9806940at2"/>
<accession>A0A4Q7LVY5</accession>
<dbReference type="Gene3D" id="3.90.180.10">
    <property type="entry name" value="Medium-chain alcohol dehydrogenases, catalytic domain"/>
    <property type="match status" value="2"/>
</dbReference>
<dbReference type="InterPro" id="IPR005903">
    <property type="entry name" value="BchC"/>
</dbReference>
<dbReference type="InterPro" id="IPR011032">
    <property type="entry name" value="GroES-like_sf"/>
</dbReference>
<dbReference type="Proteomes" id="UP000293433">
    <property type="component" value="Unassembled WGS sequence"/>
</dbReference>
<dbReference type="RefSeq" id="WP_130480667.1">
    <property type="nucleotide sequence ID" value="NZ_SGWV01000007.1"/>
</dbReference>
<dbReference type="Gene3D" id="3.40.50.720">
    <property type="entry name" value="NAD(P)-binding Rossmann-like Domain"/>
    <property type="match status" value="1"/>
</dbReference>
<dbReference type="AlphaFoldDB" id="A0A4Q7LVY5"/>
<evidence type="ECO:0000313" key="3">
    <source>
        <dbReference type="EMBL" id="RZS58532.1"/>
    </source>
</evidence>
<gene>
    <name evidence="3" type="ORF">EV685_0826</name>
</gene>
<dbReference type="GO" id="GO:0036354">
    <property type="term" value="F:bacteriochlorophyllide-a dehydrogenase activity"/>
    <property type="evidence" value="ECO:0007669"/>
    <property type="project" value="InterPro"/>
</dbReference>
<name>A0A4Q7LVY5_9BURK</name>
<sequence length="317" mass="33990">MNTQAVVIERPEHLQLARLHLPPAEPEDVVVEVEWSGISTGTERLIWTGRMPMFPGMGYPLVPGYEAVGRVIEVGSASDVRLGQRVFVPGARCFGEVRGLFGASASRLVVPGQRVVPVADALGADAVLIALAATAYHSVSGGGTGVAHTPPDLIVGHGVLGRLLARLNVAAGYTDFTVWETQAARQSGAEGYRVIAPEDDPRRDYRAIYDVSGDAGLLDTLVARLSPGGEVVLAGFYAAPLTLSFPPAFMREARIRVAAEWKRPDLLAVQQLLQDGRLDLRGLITHQERAEHAGSAYQQAFADAGCLKMVLDWRHAS</sequence>
<dbReference type="SUPFAM" id="SSF51735">
    <property type="entry name" value="NAD(P)-binding Rossmann-fold domains"/>
    <property type="match status" value="1"/>
</dbReference>
<dbReference type="PANTHER" id="PTHR43189">
    <property type="entry name" value="ZINC-TYPE ALCOHOL DEHYDROGENASE-LIKE PROTEIN C1198.01-RELATED"/>
    <property type="match status" value="1"/>
</dbReference>
<protein>
    <submittedName>
        <fullName evidence="3">3-hydroxyethyl bacteriochlorophyllide a dehydrogenase</fullName>
    </submittedName>
</protein>
<dbReference type="SUPFAM" id="SSF50129">
    <property type="entry name" value="GroES-like"/>
    <property type="match status" value="1"/>
</dbReference>
<comment type="caution">
    <text evidence="3">The sequence shown here is derived from an EMBL/GenBank/DDBJ whole genome shotgun (WGS) entry which is preliminary data.</text>
</comment>
<evidence type="ECO:0000259" key="2">
    <source>
        <dbReference type="Pfam" id="PF08240"/>
    </source>
</evidence>
<keyword evidence="1" id="KW-0560">Oxidoreductase</keyword>
<keyword evidence="4" id="KW-1185">Reference proteome</keyword>
<dbReference type="Pfam" id="PF08240">
    <property type="entry name" value="ADH_N"/>
    <property type="match status" value="1"/>
</dbReference>
<dbReference type="InterPro" id="IPR013154">
    <property type="entry name" value="ADH-like_N"/>
</dbReference>
<dbReference type="NCBIfam" id="TIGR01202">
    <property type="entry name" value="bchC"/>
    <property type="match status" value="1"/>
</dbReference>
<dbReference type="EMBL" id="SGWV01000007">
    <property type="protein sequence ID" value="RZS58532.1"/>
    <property type="molecule type" value="Genomic_DNA"/>
</dbReference>